<dbReference type="GO" id="GO:0009786">
    <property type="term" value="P:regulation of asymmetric cell division"/>
    <property type="evidence" value="ECO:0007669"/>
    <property type="project" value="TreeGrafter"/>
</dbReference>
<protein>
    <recommendedName>
        <fullName evidence="2">Protein inscuteable homologue C-terminal domain-containing protein</fullName>
    </recommendedName>
</protein>
<sequence>MSTLSSCGLHGFNYEQEMGEFQRSPSKVWWQCDYDSWPRNISSPGSQDSGFSDAEILPPNSDPQKRMTQSPQLRDISKDLLKNVSEKDDTKPQNLFTNLKQKCSPKKSMAFLSVSDYKIQTPSRQSQEPIIKTEPIKRHKFHRNGSLKVSRNLFKNLLREPADDTSLRFPYQYAEGRNDYVESQYSNTSSKVTYDDSYIWKSNENSIESYEGVKTYPFLTDTLSFSIQRNKSAPAVVLSTDWNENFILNPHDESLQSSDSELESAFHNLIHKPKQTSTPKFSFRSFRNMRQHRSKRISKLASSAKNDGCQFNVNSQPLSVQKWLQEARDLYEPECTTALQCKSIAAELNQKVALLAARLTTTLRKILADSEMILVEFNNIKDQKQHTGPLAQSVARLVEEFIKTYRTATGTKEILKICEELRCSSSENISKLIIQLSLNWETIQETIVNEEIKNLVCKLEDPESELYVRAIVTGLTSIGLRNKEIVNQLISCNAVQILCVLCEKCESSTVRSLILRALSTVCNNNIAVRKFESYPGIVLIADIISDESRPEPERSEAVALLAQVTAPWIEDNRNVQGLQDQVKVLVKSLTNFIYVTKCCQNLLLCTAALANLTEMEPKTIKYLLHHNSIAIILRAMKSRGTLISVYLLEQVANLLANLSGKSIARNVLIEEETVEVLLYFLQYNCVDKNVELRLQQKSIIALSRLSGNIKAAEQIVKFNGVRRLVTLCRERKERHNSDAVLVASLATLRKVAEACGNDVIDSVDVQELVEPKLLDSFLAYSTQNESYV</sequence>
<feature type="compositionally biased region" description="Polar residues" evidence="1">
    <location>
        <begin position="41"/>
        <end position="50"/>
    </location>
</feature>
<dbReference type="Gene3D" id="1.25.10.10">
    <property type="entry name" value="Leucine-rich Repeat Variant"/>
    <property type="match status" value="2"/>
</dbReference>
<dbReference type="GO" id="GO:0045179">
    <property type="term" value="C:apical cortex"/>
    <property type="evidence" value="ECO:0007669"/>
    <property type="project" value="TreeGrafter"/>
</dbReference>
<dbReference type="EMBL" id="JARPUR010000002">
    <property type="protein sequence ID" value="KAK4881524.1"/>
    <property type="molecule type" value="Genomic_DNA"/>
</dbReference>
<dbReference type="InterPro" id="IPR045789">
    <property type="entry name" value="Insc_C"/>
</dbReference>
<dbReference type="InterPro" id="IPR016024">
    <property type="entry name" value="ARM-type_fold"/>
</dbReference>
<proteinExistence type="predicted"/>
<dbReference type="SUPFAM" id="SSF48371">
    <property type="entry name" value="ARM repeat"/>
    <property type="match status" value="1"/>
</dbReference>
<evidence type="ECO:0000313" key="3">
    <source>
        <dbReference type="EMBL" id="KAK4881524.1"/>
    </source>
</evidence>
<evidence type="ECO:0000313" key="4">
    <source>
        <dbReference type="Proteomes" id="UP001353858"/>
    </source>
</evidence>
<dbReference type="CDD" id="cd21966">
    <property type="entry name" value="INSC_LBD"/>
    <property type="match status" value="1"/>
</dbReference>
<name>A0AAN7PYZ3_9COLE</name>
<feature type="domain" description="Protein inscuteable homologue C-terminal" evidence="2">
    <location>
        <begin position="404"/>
        <end position="788"/>
    </location>
</feature>
<dbReference type="GO" id="GO:0045176">
    <property type="term" value="P:apical protein localization"/>
    <property type="evidence" value="ECO:0007669"/>
    <property type="project" value="TreeGrafter"/>
</dbReference>
<gene>
    <name evidence="3" type="ORF">RN001_004843</name>
</gene>
<dbReference type="InterPro" id="IPR011989">
    <property type="entry name" value="ARM-like"/>
</dbReference>
<organism evidence="3 4">
    <name type="scientific">Aquatica leii</name>
    <dbReference type="NCBI Taxonomy" id="1421715"/>
    <lineage>
        <taxon>Eukaryota</taxon>
        <taxon>Metazoa</taxon>
        <taxon>Ecdysozoa</taxon>
        <taxon>Arthropoda</taxon>
        <taxon>Hexapoda</taxon>
        <taxon>Insecta</taxon>
        <taxon>Pterygota</taxon>
        <taxon>Neoptera</taxon>
        <taxon>Endopterygota</taxon>
        <taxon>Coleoptera</taxon>
        <taxon>Polyphaga</taxon>
        <taxon>Elateriformia</taxon>
        <taxon>Elateroidea</taxon>
        <taxon>Lampyridae</taxon>
        <taxon>Luciolinae</taxon>
        <taxon>Aquatica</taxon>
    </lineage>
</organism>
<comment type="caution">
    <text evidence="3">The sequence shown here is derived from an EMBL/GenBank/DDBJ whole genome shotgun (WGS) entry which is preliminary data.</text>
</comment>
<dbReference type="Pfam" id="PF19427">
    <property type="entry name" value="Insc_C"/>
    <property type="match status" value="1"/>
</dbReference>
<keyword evidence="4" id="KW-1185">Reference proteome</keyword>
<dbReference type="InterPro" id="IPR039921">
    <property type="entry name" value="Inscuteable"/>
</dbReference>
<dbReference type="PANTHER" id="PTHR21386">
    <property type="entry name" value="INSCUTEABLE"/>
    <property type="match status" value="1"/>
</dbReference>
<accession>A0AAN7PYZ3</accession>
<evidence type="ECO:0000256" key="1">
    <source>
        <dbReference type="SAM" id="MobiDB-lite"/>
    </source>
</evidence>
<reference evidence="4" key="1">
    <citation type="submission" date="2023-01" db="EMBL/GenBank/DDBJ databases">
        <title>Key to firefly adult light organ development and bioluminescence: homeobox transcription factors regulate luciferase expression and transportation to peroxisome.</title>
        <authorList>
            <person name="Fu X."/>
        </authorList>
    </citation>
    <scope>NUCLEOTIDE SEQUENCE [LARGE SCALE GENOMIC DNA]</scope>
</reference>
<dbReference type="PANTHER" id="PTHR21386:SF0">
    <property type="entry name" value="PROTEIN INSCUTEABLE HOMOLOG"/>
    <property type="match status" value="1"/>
</dbReference>
<evidence type="ECO:0000259" key="2">
    <source>
        <dbReference type="Pfam" id="PF19427"/>
    </source>
</evidence>
<feature type="region of interest" description="Disordered" evidence="1">
    <location>
        <begin position="41"/>
        <end position="72"/>
    </location>
</feature>
<dbReference type="AlphaFoldDB" id="A0AAN7PYZ3"/>
<dbReference type="GO" id="GO:0000132">
    <property type="term" value="P:establishment of mitotic spindle orientation"/>
    <property type="evidence" value="ECO:0007669"/>
    <property type="project" value="TreeGrafter"/>
</dbReference>
<dbReference type="Proteomes" id="UP001353858">
    <property type="component" value="Unassembled WGS sequence"/>
</dbReference>
<dbReference type="GO" id="GO:0008093">
    <property type="term" value="F:cytoskeletal anchor activity"/>
    <property type="evidence" value="ECO:0007669"/>
    <property type="project" value="TreeGrafter"/>
</dbReference>
<dbReference type="GO" id="GO:0008356">
    <property type="term" value="P:asymmetric cell division"/>
    <property type="evidence" value="ECO:0007669"/>
    <property type="project" value="InterPro"/>
</dbReference>